<dbReference type="InterPro" id="IPR001841">
    <property type="entry name" value="Znf_RING"/>
</dbReference>
<evidence type="ECO:0000256" key="9">
    <source>
        <dbReference type="ARBA" id="ARBA00022833"/>
    </source>
</evidence>
<dbReference type="AlphaFoldDB" id="L5LJM5"/>
<evidence type="ECO:0000313" key="16">
    <source>
        <dbReference type="Proteomes" id="UP000010556"/>
    </source>
</evidence>
<feature type="compositionally biased region" description="Basic and acidic residues" evidence="13">
    <location>
        <begin position="293"/>
        <end position="305"/>
    </location>
</feature>
<keyword evidence="5" id="KW-0808">Transferase</keyword>
<dbReference type="KEGG" id="myd:102752194"/>
<dbReference type="PANTHER" id="PTHR45931:SF3">
    <property type="entry name" value="RING ZINC FINGER-CONTAINING PROTEIN"/>
    <property type="match status" value="1"/>
</dbReference>
<evidence type="ECO:0000256" key="12">
    <source>
        <dbReference type="PROSITE-ProRule" id="PRU00175"/>
    </source>
</evidence>
<evidence type="ECO:0000256" key="5">
    <source>
        <dbReference type="ARBA" id="ARBA00022679"/>
    </source>
</evidence>
<feature type="region of interest" description="Disordered" evidence="13">
    <location>
        <begin position="540"/>
        <end position="589"/>
    </location>
</feature>
<name>L5LJM5_MYODS</name>
<comment type="catalytic activity">
    <reaction evidence="1">
        <text>S-ubiquitinyl-[E2 ubiquitin-conjugating enzyme]-L-cysteine + [acceptor protein]-L-lysine = [E2 ubiquitin-conjugating enzyme]-L-cysteine + N(6)-ubiquitinyl-[acceptor protein]-L-lysine.</text>
        <dbReference type="EC" id="2.3.2.27"/>
    </reaction>
</comment>
<feature type="compositionally biased region" description="Low complexity" evidence="13">
    <location>
        <begin position="579"/>
        <end position="589"/>
    </location>
</feature>
<feature type="compositionally biased region" description="Basic and acidic residues" evidence="13">
    <location>
        <begin position="566"/>
        <end position="578"/>
    </location>
</feature>
<evidence type="ECO:0000256" key="10">
    <source>
        <dbReference type="ARBA" id="ARBA00023242"/>
    </source>
</evidence>
<feature type="compositionally biased region" description="Polar residues" evidence="13">
    <location>
        <begin position="226"/>
        <end position="237"/>
    </location>
</feature>
<dbReference type="PANTHER" id="PTHR45931">
    <property type="entry name" value="SI:CH211-59O9.10"/>
    <property type="match status" value="1"/>
</dbReference>
<evidence type="ECO:0000256" key="8">
    <source>
        <dbReference type="ARBA" id="ARBA00022786"/>
    </source>
</evidence>
<feature type="compositionally biased region" description="Low complexity" evidence="13">
    <location>
        <begin position="643"/>
        <end position="662"/>
    </location>
</feature>
<dbReference type="Proteomes" id="UP000010556">
    <property type="component" value="Unassembled WGS sequence"/>
</dbReference>
<feature type="compositionally biased region" description="Acidic residues" evidence="13">
    <location>
        <begin position="1"/>
        <end position="12"/>
    </location>
</feature>
<accession>L5LJM5</accession>
<evidence type="ECO:0000256" key="6">
    <source>
        <dbReference type="ARBA" id="ARBA00022723"/>
    </source>
</evidence>
<proteinExistence type="inferred from homology"/>
<organism evidence="15 16">
    <name type="scientific">Myotis davidii</name>
    <name type="common">David's myotis</name>
    <dbReference type="NCBI Taxonomy" id="225400"/>
    <lineage>
        <taxon>Eukaryota</taxon>
        <taxon>Metazoa</taxon>
        <taxon>Chordata</taxon>
        <taxon>Craniata</taxon>
        <taxon>Vertebrata</taxon>
        <taxon>Euteleostomi</taxon>
        <taxon>Mammalia</taxon>
        <taxon>Eutheria</taxon>
        <taxon>Laurasiatheria</taxon>
        <taxon>Chiroptera</taxon>
        <taxon>Yangochiroptera</taxon>
        <taxon>Vespertilionidae</taxon>
        <taxon>Myotis</taxon>
    </lineage>
</organism>
<feature type="compositionally biased region" description="Basic and acidic residues" evidence="13">
    <location>
        <begin position="343"/>
        <end position="354"/>
    </location>
</feature>
<evidence type="ECO:0000256" key="1">
    <source>
        <dbReference type="ARBA" id="ARBA00000900"/>
    </source>
</evidence>
<dbReference type="PROSITE" id="PS50089">
    <property type="entry name" value="ZF_RING_2"/>
    <property type="match status" value="1"/>
</dbReference>
<evidence type="ECO:0000256" key="13">
    <source>
        <dbReference type="SAM" id="MobiDB-lite"/>
    </source>
</evidence>
<keyword evidence="8" id="KW-0833">Ubl conjugation pathway</keyword>
<evidence type="ECO:0000256" key="11">
    <source>
        <dbReference type="ARBA" id="ARBA00038418"/>
    </source>
</evidence>
<protein>
    <recommendedName>
        <fullName evidence="4">RING-type E3 ubiquitin transferase</fullName>
        <ecNumber evidence="4">2.3.2.27</ecNumber>
    </recommendedName>
</protein>
<dbReference type="SMART" id="SM00184">
    <property type="entry name" value="RING"/>
    <property type="match status" value="1"/>
</dbReference>
<evidence type="ECO:0000256" key="4">
    <source>
        <dbReference type="ARBA" id="ARBA00012483"/>
    </source>
</evidence>
<sequence>MENSDSGDEGDESAARRRNQTNRLTRDFYRFVSNLSEDEYKFMKSNNLLGNPGESTEEELQRRLHLVKDQLLGNSNENTGEGDTPDDVSSNDSLLDWLISFEPTENVTSGQREPQPCREVSQVNPPSDFRFSSGSSSVESKYVPSIRVPRRQSVENGHNHLENPQAEPPFIRPSKSEERTPRPSMRVTPARGQKRARSRSPDHSRTRARTESRSPPHALGPLAQRLHQSQSTPTSGSIRDQLNAFEQTKNGVCGQGEHQPWREVSQANPHGDFRFSSGRPSAENKYVPSTRLPRRENLENSHSHVENPQAEPRVTRPSKLEQRTPRPPIRVTPARGQKRTRSRSPDHSRTRARTESGSPPRSLGPLAQRFHHSASSPTFEQPSVSETGRFFRTRCQETSTQRAAALESQNRHLFATSGTRNGVQGESSPDTTGDSESCGLRQTYPNICLCSAAGRVHPVAYSERGSITNRTQITSEIPNSTAALDSEQGELGHMFSHYEQADMRAYASTIGIPFGRILSTGLSDTIPGAIQSTLRQTVTDFSGSSCPMDSESDLESIQSVPSPYMERAESPDGRESTHGRSFSSNSNSSCDSCLHSTWTYSSNSSYTSSSSSGLMSSSSSSLMSSSSSSLMTSSSSSLMSSSSSSLMSSSSSSPMSSSSSFSDENSEISTLFSEGSDERRFSPYSFETWGDSRSMTPITSDESDSWASLDQFLFEDDYDNHSTGLSKAEIDNLAIRPFSENDTSKVCIICITEYTEGNKLRILPCSHEYHVHCIDRWLSDNSTCPICRREVVGSD</sequence>
<evidence type="ECO:0000256" key="2">
    <source>
        <dbReference type="ARBA" id="ARBA00004123"/>
    </source>
</evidence>
<keyword evidence="16" id="KW-1185">Reference proteome</keyword>
<dbReference type="InterPro" id="IPR051834">
    <property type="entry name" value="RING_finger_E3_ligase"/>
</dbReference>
<dbReference type="GO" id="GO:0061630">
    <property type="term" value="F:ubiquitin protein ligase activity"/>
    <property type="evidence" value="ECO:0007669"/>
    <property type="project" value="TreeGrafter"/>
</dbReference>
<gene>
    <name evidence="15" type="ORF">MDA_GLEAN10024620</name>
</gene>
<dbReference type="Gene3D" id="3.30.40.10">
    <property type="entry name" value="Zinc/RING finger domain, C3HC4 (zinc finger)"/>
    <property type="match status" value="1"/>
</dbReference>
<keyword evidence="6" id="KW-0479">Metal-binding</keyword>
<keyword evidence="10" id="KW-0539">Nucleus</keyword>
<dbReference type="InterPro" id="IPR013083">
    <property type="entry name" value="Znf_RING/FYVE/PHD"/>
</dbReference>
<feature type="region of interest" description="Disordered" evidence="13">
    <location>
        <begin position="69"/>
        <end position="237"/>
    </location>
</feature>
<dbReference type="OrthoDB" id="8062037at2759"/>
<feature type="compositionally biased region" description="Low complexity" evidence="13">
    <location>
        <begin position="127"/>
        <end position="145"/>
    </location>
</feature>
<feature type="compositionally biased region" description="Polar residues" evidence="13">
    <location>
        <begin position="72"/>
        <end position="93"/>
    </location>
</feature>
<evidence type="ECO:0000256" key="3">
    <source>
        <dbReference type="ARBA" id="ARBA00004906"/>
    </source>
</evidence>
<comment type="subcellular location">
    <subcellularLocation>
        <location evidence="2">Nucleus</location>
    </subcellularLocation>
</comment>
<dbReference type="GO" id="GO:0008270">
    <property type="term" value="F:zinc ion binding"/>
    <property type="evidence" value="ECO:0007669"/>
    <property type="project" value="UniProtKB-KW"/>
</dbReference>
<feature type="compositionally biased region" description="Polar residues" evidence="13">
    <location>
        <begin position="373"/>
        <end position="386"/>
    </location>
</feature>
<comment type="similarity">
    <text evidence="11">Belongs to the RNF12 family.</text>
</comment>
<dbReference type="InterPro" id="IPR058896">
    <property type="entry name" value="RNF6/12_N"/>
</dbReference>
<feature type="region of interest" description="Disordered" evidence="13">
    <location>
        <begin position="1"/>
        <end position="23"/>
    </location>
</feature>
<dbReference type="GO" id="GO:0006511">
    <property type="term" value="P:ubiquitin-dependent protein catabolic process"/>
    <property type="evidence" value="ECO:0007669"/>
    <property type="project" value="TreeGrafter"/>
</dbReference>
<keyword evidence="9" id="KW-0862">Zinc</keyword>
<keyword evidence="7 12" id="KW-0863">Zinc-finger</keyword>
<dbReference type="EC" id="2.3.2.27" evidence="4"/>
<reference evidence="16" key="1">
    <citation type="journal article" date="2013" name="Science">
        <title>Comparative analysis of bat genomes provides insight into the evolution of flight and immunity.</title>
        <authorList>
            <person name="Zhang G."/>
            <person name="Cowled C."/>
            <person name="Shi Z."/>
            <person name="Huang Z."/>
            <person name="Bishop-Lilly K.A."/>
            <person name="Fang X."/>
            <person name="Wynne J.W."/>
            <person name="Xiong Z."/>
            <person name="Baker M.L."/>
            <person name="Zhao W."/>
            <person name="Tachedjian M."/>
            <person name="Zhu Y."/>
            <person name="Zhou P."/>
            <person name="Jiang X."/>
            <person name="Ng J."/>
            <person name="Yang L."/>
            <person name="Wu L."/>
            <person name="Xiao J."/>
            <person name="Feng Y."/>
            <person name="Chen Y."/>
            <person name="Sun X."/>
            <person name="Zhang Y."/>
            <person name="Marsh G.A."/>
            <person name="Crameri G."/>
            <person name="Broder C.C."/>
            <person name="Frey K.G."/>
            <person name="Wang L.F."/>
            <person name="Wang J."/>
        </authorList>
    </citation>
    <scope>NUCLEOTIDE SEQUENCE [LARGE SCALE GENOMIC DNA]</scope>
</reference>
<evidence type="ECO:0000256" key="7">
    <source>
        <dbReference type="ARBA" id="ARBA00022771"/>
    </source>
</evidence>
<feature type="compositionally biased region" description="Polar residues" evidence="13">
    <location>
        <begin position="416"/>
        <end position="435"/>
    </location>
</feature>
<evidence type="ECO:0000259" key="14">
    <source>
        <dbReference type="PROSITE" id="PS50089"/>
    </source>
</evidence>
<feature type="compositionally biased region" description="Basic and acidic residues" evidence="13">
    <location>
        <begin position="199"/>
        <end position="214"/>
    </location>
</feature>
<feature type="region of interest" description="Disordered" evidence="13">
    <location>
        <begin position="263"/>
        <end position="386"/>
    </location>
</feature>
<comment type="pathway">
    <text evidence="3">Protein modification; protein ubiquitination.</text>
</comment>
<dbReference type="eggNOG" id="KOG0800">
    <property type="taxonomic scope" value="Eukaryota"/>
</dbReference>
<dbReference type="SUPFAM" id="SSF57850">
    <property type="entry name" value="RING/U-box"/>
    <property type="match status" value="1"/>
</dbReference>
<feature type="region of interest" description="Disordered" evidence="13">
    <location>
        <begin position="643"/>
        <end position="663"/>
    </location>
</feature>
<dbReference type="Pfam" id="PF25914">
    <property type="entry name" value="RNF6_N"/>
    <property type="match status" value="1"/>
</dbReference>
<feature type="region of interest" description="Disordered" evidence="13">
    <location>
        <begin position="414"/>
        <end position="437"/>
    </location>
</feature>
<dbReference type="GO" id="GO:0005634">
    <property type="term" value="C:nucleus"/>
    <property type="evidence" value="ECO:0007669"/>
    <property type="project" value="TreeGrafter"/>
</dbReference>
<feature type="compositionally biased region" description="Polar residues" evidence="13">
    <location>
        <begin position="103"/>
        <end position="112"/>
    </location>
</feature>
<feature type="domain" description="RING-type" evidence="14">
    <location>
        <begin position="747"/>
        <end position="788"/>
    </location>
</feature>
<evidence type="ECO:0000313" key="15">
    <source>
        <dbReference type="EMBL" id="ELK26205.1"/>
    </source>
</evidence>
<dbReference type="Pfam" id="PF13639">
    <property type="entry name" value="zf-RING_2"/>
    <property type="match status" value="1"/>
</dbReference>
<dbReference type="EMBL" id="KB111232">
    <property type="protein sequence ID" value="ELK26205.1"/>
    <property type="molecule type" value="Genomic_DNA"/>
</dbReference>